<dbReference type="PANTHER" id="PTHR43179">
    <property type="entry name" value="RHAMNOSYLTRANSFERASE WBBL"/>
    <property type="match status" value="1"/>
</dbReference>
<dbReference type="Pfam" id="PF13641">
    <property type="entry name" value="Glyco_tranf_2_3"/>
    <property type="match status" value="1"/>
</dbReference>
<protein>
    <recommendedName>
        <fullName evidence="4">Glycosyltransferase, GT2 family</fullName>
    </recommendedName>
</protein>
<keyword evidence="3" id="KW-1185">Reference proteome</keyword>
<evidence type="ECO:0000256" key="1">
    <source>
        <dbReference type="SAM" id="Phobius"/>
    </source>
</evidence>
<dbReference type="EMBL" id="CP000103">
    <property type="protein sequence ID" value="ABB75691.1"/>
    <property type="molecule type" value="Genomic_DNA"/>
</dbReference>
<keyword evidence="1" id="KW-1133">Transmembrane helix</keyword>
<dbReference type="Proteomes" id="UP000002718">
    <property type="component" value="Chromosome"/>
</dbReference>
<evidence type="ECO:0000313" key="2">
    <source>
        <dbReference type="EMBL" id="ABB75691.1"/>
    </source>
</evidence>
<dbReference type="InterPro" id="IPR029044">
    <property type="entry name" value="Nucleotide-diphossugar_trans"/>
</dbReference>
<reference evidence="2 3" key="2">
    <citation type="journal article" date="2008" name="Appl. Environ. Microbiol.">
        <title>Complete genome sequence of Nitrosospira multiformis, an ammonia-oxidizing bacterium from the soil environment.</title>
        <authorList>
            <person name="Norton J.M."/>
            <person name="Klotz M.G."/>
            <person name="Stein L.Y."/>
            <person name="Arp D.J."/>
            <person name="Bottomley P.J."/>
            <person name="Chain P.S."/>
            <person name="Hauser L.J."/>
            <person name="Land M.L."/>
            <person name="Larimer F.W."/>
            <person name="Shin M.W."/>
            <person name="Starkenburg S.R."/>
        </authorList>
    </citation>
    <scope>NUCLEOTIDE SEQUENCE [LARGE SCALE GENOMIC DNA]</scope>
    <source>
        <strain evidence="3">ATCC 25196 / NCIMB 11849 / C 71</strain>
    </source>
</reference>
<dbReference type="eggNOG" id="COG1216">
    <property type="taxonomic scope" value="Bacteria"/>
</dbReference>
<dbReference type="PANTHER" id="PTHR43179:SF11">
    <property type="entry name" value="GLYCOSYL TRANSFERASE"/>
    <property type="match status" value="1"/>
</dbReference>
<dbReference type="AlphaFoldDB" id="Q2Y6D0"/>
<feature type="transmembrane region" description="Helical" evidence="1">
    <location>
        <begin position="187"/>
        <end position="208"/>
    </location>
</feature>
<name>Q2Y6D0_NITMU</name>
<gene>
    <name evidence="2" type="ordered locus">Nmul_A2402</name>
</gene>
<keyword evidence="1" id="KW-0472">Membrane</keyword>
<keyword evidence="1" id="KW-0812">Transmembrane</keyword>
<accession>Q2Y6D0</accession>
<dbReference type="Gene3D" id="3.90.550.10">
    <property type="entry name" value="Spore Coat Polysaccharide Biosynthesis Protein SpsA, Chain A"/>
    <property type="match status" value="1"/>
</dbReference>
<sequence>MLGRNLGFAAANNQALDECDTDLVALLNPDAFPEPDWLLRLVAAAAAHPDIAAFGSRQMMHGFASTLDGIGDVYHISGRVWRKGHGLMQFAAAHIADKIFSPCAGAALYRREALAEVGGFDEDYFCYIEDIDLGFRLQLAGYSCLYVPDAVVHHIGSASSGGKHSDFSVYHGHRNLVWTFVKNMPGLLFWLLLPLHVLLNLGTLVLFTGNGQGRVIWRAKWDAIRGLPRMWKKRTQIQTRRIATPLEIWRLLDKRLLFKKKI</sequence>
<dbReference type="HOGENOM" id="CLU_023845_4_0_4"/>
<proteinExistence type="predicted"/>
<reference evidence="3" key="1">
    <citation type="submission" date="2005-08" db="EMBL/GenBank/DDBJ databases">
        <title>Complete sequence of chromosome 1 of Nitrosospira multiformis ATCC 25196.</title>
        <authorList>
            <person name="Copeland A."/>
            <person name="Lucas S."/>
            <person name="Lapidus A."/>
            <person name="Barry K."/>
            <person name="Detter J.C."/>
            <person name="Glavina T."/>
            <person name="Hammon N."/>
            <person name="Israni S."/>
            <person name="Pitluck S."/>
            <person name="Chain P."/>
            <person name="Malfatti S."/>
            <person name="Shin M."/>
            <person name="Vergez L."/>
            <person name="Schmutz J."/>
            <person name="Larimer F."/>
            <person name="Land M."/>
            <person name="Hauser L."/>
            <person name="Kyrpides N."/>
            <person name="Lykidis A."/>
            <person name="Richardson P."/>
        </authorList>
    </citation>
    <scope>NUCLEOTIDE SEQUENCE [LARGE SCALE GENOMIC DNA]</scope>
    <source>
        <strain evidence="3">ATCC 25196 / NCIMB 11849 / C 71</strain>
    </source>
</reference>
<organism evidence="2 3">
    <name type="scientific">Nitrosospira multiformis (strain ATCC 25196 / NCIMB 11849 / C 71)</name>
    <dbReference type="NCBI Taxonomy" id="323848"/>
    <lineage>
        <taxon>Bacteria</taxon>
        <taxon>Pseudomonadati</taxon>
        <taxon>Pseudomonadota</taxon>
        <taxon>Betaproteobacteria</taxon>
        <taxon>Nitrosomonadales</taxon>
        <taxon>Nitrosomonadaceae</taxon>
        <taxon>Nitrosospira</taxon>
    </lineage>
</organism>
<dbReference type="CAZy" id="GT2">
    <property type="family name" value="Glycosyltransferase Family 2"/>
</dbReference>
<dbReference type="SUPFAM" id="SSF53448">
    <property type="entry name" value="Nucleotide-diphospho-sugar transferases"/>
    <property type="match status" value="1"/>
</dbReference>
<evidence type="ECO:0008006" key="4">
    <source>
        <dbReference type="Google" id="ProtNLM"/>
    </source>
</evidence>
<dbReference type="KEGG" id="nmu:Nmul_A2402"/>
<dbReference type="STRING" id="323848.Nmul_A2402"/>
<evidence type="ECO:0000313" key="3">
    <source>
        <dbReference type="Proteomes" id="UP000002718"/>
    </source>
</evidence>